<proteinExistence type="predicted"/>
<dbReference type="AlphaFoldDB" id="A0A425Y6E6"/>
<evidence type="ECO:0008006" key="4">
    <source>
        <dbReference type="Google" id="ProtNLM"/>
    </source>
</evidence>
<dbReference type="Proteomes" id="UP000285794">
    <property type="component" value="Unassembled WGS sequence"/>
</dbReference>
<dbReference type="PROSITE" id="PS51257">
    <property type="entry name" value="PROKAR_LIPOPROTEIN"/>
    <property type="match status" value="1"/>
</dbReference>
<dbReference type="RefSeq" id="WP_125029339.1">
    <property type="nucleotide sequence ID" value="NZ_JAPXVP010000002.1"/>
</dbReference>
<comment type="caution">
    <text evidence="2">The sequence shown here is derived from an EMBL/GenBank/DDBJ whole genome shotgun (WGS) entry which is preliminary data.</text>
</comment>
<feature type="signal peptide" evidence="1">
    <location>
        <begin position="1"/>
        <end position="24"/>
    </location>
</feature>
<sequence length="286" mass="31722">MKKKQIYLKLVNTLLIAASIIATSCSSNEDNNEFENGTLKLNPSVSLDVTEAGQTKAITLLGYNTDDFEVRLRRTTADYNSSHRLGDVTDNGISLPAASDYAVEVSSNYLGVDDGNGGIRWGGANWDTYYYIGAYSPFTISEGQTTNLEFSVIQNTILIDLDFTSIKTNMPAGYDKIEAKVEAGNDANRYLVYTSEETRTGHFIAPLTFVDATTATDYGKVNYKITIKFTDTNNVNPEKTQEFWTEEFTANHKYKLSIKSSAKAGLNITVIDQPIGDPIFFDFYIN</sequence>
<evidence type="ECO:0000313" key="2">
    <source>
        <dbReference type="EMBL" id="RRG24026.1"/>
    </source>
</evidence>
<gene>
    <name evidence="2" type="ORF">DWB61_02620</name>
</gene>
<evidence type="ECO:0000256" key="1">
    <source>
        <dbReference type="SAM" id="SignalP"/>
    </source>
</evidence>
<keyword evidence="3" id="KW-1185">Reference proteome</keyword>
<protein>
    <recommendedName>
        <fullName evidence="4">DUF4493 domain-containing protein</fullName>
    </recommendedName>
</protein>
<reference evidence="2 3" key="1">
    <citation type="submission" date="2018-07" db="EMBL/GenBank/DDBJ databases">
        <title>Draft genome sequence of Ancylomarina sp. M1P.</title>
        <authorList>
            <person name="Yadav S."/>
            <person name="Villanueva L."/>
            <person name="Damste J.S.S."/>
        </authorList>
    </citation>
    <scope>NUCLEOTIDE SEQUENCE [LARGE SCALE GENOMIC DNA]</scope>
    <source>
        <strain evidence="2 3">M1P</strain>
    </source>
</reference>
<evidence type="ECO:0000313" key="3">
    <source>
        <dbReference type="Proteomes" id="UP000285794"/>
    </source>
</evidence>
<keyword evidence="1" id="KW-0732">Signal</keyword>
<feature type="chain" id="PRO_5019219062" description="DUF4493 domain-containing protein" evidence="1">
    <location>
        <begin position="25"/>
        <end position="286"/>
    </location>
</feature>
<dbReference type="OrthoDB" id="1113838at2"/>
<organism evidence="2 3">
    <name type="scientific">Ancylomarina euxinus</name>
    <dbReference type="NCBI Taxonomy" id="2283627"/>
    <lineage>
        <taxon>Bacteria</taxon>
        <taxon>Pseudomonadati</taxon>
        <taxon>Bacteroidota</taxon>
        <taxon>Bacteroidia</taxon>
        <taxon>Marinilabiliales</taxon>
        <taxon>Marinifilaceae</taxon>
        <taxon>Ancylomarina</taxon>
    </lineage>
</organism>
<accession>A0A425Y6E6</accession>
<dbReference type="EMBL" id="QQWG01000002">
    <property type="protein sequence ID" value="RRG24026.1"/>
    <property type="molecule type" value="Genomic_DNA"/>
</dbReference>
<name>A0A425Y6E6_9BACT</name>